<dbReference type="InterPro" id="IPR003594">
    <property type="entry name" value="HATPase_dom"/>
</dbReference>
<dbReference type="GO" id="GO:0005524">
    <property type="term" value="F:ATP binding"/>
    <property type="evidence" value="ECO:0007669"/>
    <property type="project" value="UniProtKB-KW"/>
</dbReference>
<feature type="transmembrane region" description="Helical" evidence="10">
    <location>
        <begin position="218"/>
        <end position="242"/>
    </location>
</feature>
<dbReference type="Pfam" id="PF02518">
    <property type="entry name" value="HATPase_c"/>
    <property type="match status" value="1"/>
</dbReference>
<keyword evidence="6 12" id="KW-0418">Kinase</keyword>
<keyword evidence="3" id="KW-0597">Phosphoprotein</keyword>
<keyword evidence="10" id="KW-0812">Transmembrane</keyword>
<evidence type="ECO:0000256" key="5">
    <source>
        <dbReference type="ARBA" id="ARBA00022741"/>
    </source>
</evidence>
<feature type="region of interest" description="Disordered" evidence="9">
    <location>
        <begin position="1"/>
        <end position="27"/>
    </location>
</feature>
<evidence type="ECO:0000256" key="6">
    <source>
        <dbReference type="ARBA" id="ARBA00022777"/>
    </source>
</evidence>
<evidence type="ECO:0000256" key="7">
    <source>
        <dbReference type="ARBA" id="ARBA00022840"/>
    </source>
</evidence>
<keyword evidence="4" id="KW-0808">Transferase</keyword>
<protein>
    <recommendedName>
        <fullName evidence="2">histidine kinase</fullName>
        <ecNumber evidence="2">2.7.13.3</ecNumber>
    </recommendedName>
</protein>
<dbReference type="InterPro" id="IPR005467">
    <property type="entry name" value="His_kinase_dom"/>
</dbReference>
<evidence type="ECO:0000256" key="8">
    <source>
        <dbReference type="ARBA" id="ARBA00023012"/>
    </source>
</evidence>
<evidence type="ECO:0000256" key="2">
    <source>
        <dbReference type="ARBA" id="ARBA00012438"/>
    </source>
</evidence>
<evidence type="ECO:0000313" key="12">
    <source>
        <dbReference type="EMBL" id="SFC28510.1"/>
    </source>
</evidence>
<feature type="transmembrane region" description="Helical" evidence="10">
    <location>
        <begin position="167"/>
        <end position="188"/>
    </location>
</feature>
<dbReference type="SUPFAM" id="SSF55874">
    <property type="entry name" value="ATPase domain of HSP90 chaperone/DNA topoisomerase II/histidine kinase"/>
    <property type="match status" value="1"/>
</dbReference>
<evidence type="ECO:0000256" key="4">
    <source>
        <dbReference type="ARBA" id="ARBA00022679"/>
    </source>
</evidence>
<organism evidence="12 13">
    <name type="scientific">Nocardioides terrae</name>
    <dbReference type="NCBI Taxonomy" id="574651"/>
    <lineage>
        <taxon>Bacteria</taxon>
        <taxon>Bacillati</taxon>
        <taxon>Actinomycetota</taxon>
        <taxon>Actinomycetes</taxon>
        <taxon>Propionibacteriales</taxon>
        <taxon>Nocardioidaceae</taxon>
        <taxon>Nocardioides</taxon>
    </lineage>
</organism>
<proteinExistence type="predicted"/>
<dbReference type="GO" id="GO:0016020">
    <property type="term" value="C:membrane"/>
    <property type="evidence" value="ECO:0007669"/>
    <property type="project" value="InterPro"/>
</dbReference>
<dbReference type="InterPro" id="IPR011712">
    <property type="entry name" value="Sig_transdc_His_kin_sub3_dim/P"/>
</dbReference>
<dbReference type="EMBL" id="FOLB01000005">
    <property type="protein sequence ID" value="SFC28510.1"/>
    <property type="molecule type" value="Genomic_DNA"/>
</dbReference>
<keyword evidence="10" id="KW-1133">Transmembrane helix</keyword>
<feature type="transmembrane region" description="Helical" evidence="10">
    <location>
        <begin position="280"/>
        <end position="300"/>
    </location>
</feature>
<dbReference type="SMART" id="SM00387">
    <property type="entry name" value="HATPase_c"/>
    <property type="match status" value="1"/>
</dbReference>
<reference evidence="12 13" key="1">
    <citation type="submission" date="2016-10" db="EMBL/GenBank/DDBJ databases">
        <authorList>
            <person name="de Groot N.N."/>
        </authorList>
    </citation>
    <scope>NUCLEOTIDE SEQUENCE [LARGE SCALE GENOMIC DNA]</scope>
    <source>
        <strain evidence="12 13">CGMCC 1.7056</strain>
    </source>
</reference>
<dbReference type="STRING" id="574651.SAMN04487968_10547"/>
<dbReference type="GO" id="GO:0000155">
    <property type="term" value="F:phosphorelay sensor kinase activity"/>
    <property type="evidence" value="ECO:0007669"/>
    <property type="project" value="InterPro"/>
</dbReference>
<dbReference type="Proteomes" id="UP000198832">
    <property type="component" value="Unassembled WGS sequence"/>
</dbReference>
<dbReference type="Gene3D" id="3.30.565.10">
    <property type="entry name" value="Histidine kinase-like ATPase, C-terminal domain"/>
    <property type="match status" value="1"/>
</dbReference>
<dbReference type="CDD" id="cd16917">
    <property type="entry name" value="HATPase_UhpB-NarQ-NarX-like"/>
    <property type="match status" value="1"/>
</dbReference>
<accession>A0A1I1I5M9</accession>
<feature type="transmembrane region" description="Helical" evidence="10">
    <location>
        <begin position="71"/>
        <end position="89"/>
    </location>
</feature>
<feature type="transmembrane region" description="Helical" evidence="10">
    <location>
        <begin position="132"/>
        <end position="155"/>
    </location>
</feature>
<feature type="transmembrane region" description="Helical" evidence="10">
    <location>
        <begin position="96"/>
        <end position="112"/>
    </location>
</feature>
<dbReference type="InterPro" id="IPR050482">
    <property type="entry name" value="Sensor_HK_TwoCompSys"/>
</dbReference>
<evidence type="ECO:0000256" key="3">
    <source>
        <dbReference type="ARBA" id="ARBA00022553"/>
    </source>
</evidence>
<feature type="transmembrane region" description="Helical" evidence="10">
    <location>
        <begin position="254"/>
        <end position="274"/>
    </location>
</feature>
<dbReference type="Pfam" id="PF07730">
    <property type="entry name" value="HisKA_3"/>
    <property type="match status" value="1"/>
</dbReference>
<evidence type="ECO:0000256" key="10">
    <source>
        <dbReference type="SAM" id="Phobius"/>
    </source>
</evidence>
<evidence type="ECO:0000256" key="1">
    <source>
        <dbReference type="ARBA" id="ARBA00000085"/>
    </source>
</evidence>
<keyword evidence="8" id="KW-0902">Two-component regulatory system</keyword>
<dbReference type="EC" id="2.7.13.3" evidence="2"/>
<keyword evidence="10" id="KW-0472">Membrane</keyword>
<gene>
    <name evidence="12" type="ORF">SAMN04487968_10547</name>
</gene>
<dbReference type="AlphaFoldDB" id="A0A1I1I5M9"/>
<dbReference type="InterPro" id="IPR036890">
    <property type="entry name" value="HATPase_C_sf"/>
</dbReference>
<feature type="domain" description="Histidine kinase" evidence="11">
    <location>
        <begin position="618"/>
        <end position="706"/>
    </location>
</feature>
<keyword evidence="7" id="KW-0067">ATP-binding</keyword>
<keyword evidence="5" id="KW-0547">Nucleotide-binding</keyword>
<dbReference type="GO" id="GO:0046983">
    <property type="term" value="F:protein dimerization activity"/>
    <property type="evidence" value="ECO:0007669"/>
    <property type="project" value="InterPro"/>
</dbReference>
<evidence type="ECO:0000259" key="11">
    <source>
        <dbReference type="PROSITE" id="PS50109"/>
    </source>
</evidence>
<feature type="transmembrane region" description="Helical" evidence="10">
    <location>
        <begin position="312"/>
        <end position="337"/>
    </location>
</feature>
<keyword evidence="13" id="KW-1185">Reference proteome</keyword>
<feature type="transmembrane region" description="Helical" evidence="10">
    <location>
        <begin position="31"/>
        <end position="51"/>
    </location>
</feature>
<dbReference type="PROSITE" id="PS50109">
    <property type="entry name" value="HIS_KIN"/>
    <property type="match status" value="1"/>
</dbReference>
<dbReference type="Gene3D" id="1.20.5.1930">
    <property type="match status" value="1"/>
</dbReference>
<evidence type="ECO:0000256" key="9">
    <source>
        <dbReference type="SAM" id="MobiDB-lite"/>
    </source>
</evidence>
<comment type="catalytic activity">
    <reaction evidence="1">
        <text>ATP + protein L-histidine = ADP + protein N-phospho-L-histidine.</text>
        <dbReference type="EC" id="2.7.13.3"/>
    </reaction>
</comment>
<sequence length="709" mass="74897">MSDDSAGPAPIGPDRLHNVPVQPSRDRRPTVPWAVGLVVLLTAATFAGSVWLDLHTDTSGPGARLAPGWGWSYTLLGLLLSALAAVILVRDPRQGIGWGLAWTGLFWSQDGLSQSYARFGIRADDALPLVNLALWSFNRLGAFLPLSGALLMLLFPTGRFLPGRWRVAGWAATVAMTLGALLVVLLPVGDSLPDVALPPGVDVDWGVLPLGAGAADGAVGASVAVQVAGLLSAMLAVVVRYRRSRGLERDRMRWLLWSVVAIALVLVVTLGLEFQAVNDAAIFLIMLLPATAMTIGVVAPELVAIDDLLARTLLWAVLAGVILLADIAVVGGLSAVLDDSLTQRQLVLIVLLVSVVLYGPLRARLVRGVRFLLLGRRSDPYDVVAGLASTLESTDEGPQQLAAVARAVATAFRVRYVSVEVDRGTGERVVATHGVRPAQTRSLPIVYRGAEVGRMVLPARGPRSRLSRRDEQLLADLVRQAATAARTSGLAEELQRSRERLVTAREEERRRIRRDLHDGLGPVLSGVVFQLEGARLLVEKDPATAGTRLQEASRTVQDVVADVRRLVHDLRPPALDDLGLVGALGQLADQLARGGPAITVSDDGLGPLPAAVEVAAYRIVAEALTNTVRHAAATRAGARLTVVEPDGAPALRVEVADDGIGLAEEVEAGIGLRSMRERALELGGRVAVVCPPEGGTVVTAELPLAGGQG</sequence>
<feature type="transmembrane region" description="Helical" evidence="10">
    <location>
        <begin position="343"/>
        <end position="361"/>
    </location>
</feature>
<dbReference type="PANTHER" id="PTHR24421">
    <property type="entry name" value="NITRATE/NITRITE SENSOR PROTEIN NARX-RELATED"/>
    <property type="match status" value="1"/>
</dbReference>
<name>A0A1I1I5M9_9ACTN</name>
<evidence type="ECO:0000313" key="13">
    <source>
        <dbReference type="Proteomes" id="UP000198832"/>
    </source>
</evidence>
<dbReference type="PANTHER" id="PTHR24421:SF10">
    <property type="entry name" value="NITRATE_NITRITE SENSOR PROTEIN NARQ"/>
    <property type="match status" value="1"/>
</dbReference>